<evidence type="ECO:0000313" key="1">
    <source>
        <dbReference type="EMBL" id="ACJ24863.1"/>
    </source>
</evidence>
<dbReference type="SMR" id="A8R0J0"/>
<evidence type="ECO:0000313" key="2">
    <source>
        <dbReference type="EMBL" id="BAF92589.1"/>
    </source>
</evidence>
<reference evidence="1" key="2">
    <citation type="submission" date="2008-10" db="EMBL/GenBank/DDBJ databases">
        <title>Deciphering pactamycin biosynthesis and engineered production of new pactamycin analogs.</title>
        <authorList>
            <person name="Ito T."/>
            <person name="Roongsawang N."/>
            <person name="Shirasaka N."/>
            <person name="Lu W."/>
            <person name="Flatt P."/>
            <person name="Kasanah N."/>
            <person name="Miranda C."/>
            <person name="Mahmud T."/>
        </authorList>
    </citation>
    <scope>NUCLEOTIDE SEQUENCE</scope>
    <source>
        <strain evidence="1">ATCC 27456</strain>
    </source>
</reference>
<dbReference type="AlphaFoldDB" id="A8R0J0"/>
<dbReference type="EMBL" id="JACYXC010000001">
    <property type="protein sequence ID" value="MBH5336229.1"/>
    <property type="molecule type" value="Genomic_DNA"/>
</dbReference>
<dbReference type="SUPFAM" id="SSF52540">
    <property type="entry name" value="P-loop containing nucleoside triphosphate hydrolases"/>
    <property type="match status" value="1"/>
</dbReference>
<dbReference type="RefSeq" id="WP_197989667.1">
    <property type="nucleotide sequence ID" value="NZ_JACYXC010000001.1"/>
</dbReference>
<reference evidence="3 4" key="3">
    <citation type="submission" date="2020-09" db="EMBL/GenBank/DDBJ databases">
        <title>Biosynthesis of the nuclear factor of activated T cells inhibitor NFAT-133 and its congeners in Streptomyces pactum.</title>
        <authorList>
            <person name="Zhou W."/>
            <person name="Posri P."/>
            <person name="Abugrain M.E."/>
            <person name="Weisberg A.J."/>
            <person name="Chang J.H."/>
            <person name="Mahmud T."/>
        </authorList>
    </citation>
    <scope>NUCLEOTIDE SEQUENCE [LARGE SCALE GENOMIC DNA]</scope>
    <source>
        <strain evidence="3 4">ATCC 27456</strain>
    </source>
</reference>
<keyword evidence="1" id="KW-0418">Kinase</keyword>
<organism evidence="2">
    <name type="scientific">Streptomyces pactum</name>
    <dbReference type="NCBI Taxonomy" id="68249"/>
    <lineage>
        <taxon>Bacteria</taxon>
        <taxon>Bacillati</taxon>
        <taxon>Actinomycetota</taxon>
        <taxon>Actinomycetes</taxon>
        <taxon>Kitasatosporales</taxon>
        <taxon>Streptomycetaceae</taxon>
        <taxon>Streptomyces</taxon>
    </lineage>
</organism>
<dbReference type="Gene3D" id="3.40.50.300">
    <property type="entry name" value="P-loop containing nucleotide triphosphate hydrolases"/>
    <property type="match status" value="1"/>
</dbReference>
<proteinExistence type="predicted"/>
<evidence type="ECO:0000313" key="3">
    <source>
        <dbReference type="EMBL" id="MBH5336229.1"/>
    </source>
</evidence>
<evidence type="ECO:0000313" key="4">
    <source>
        <dbReference type="Proteomes" id="UP000807371"/>
    </source>
</evidence>
<gene>
    <name evidence="2" type="primary">pctG</name>
    <name evidence="1" type="synonym">ptmE</name>
    <name evidence="3" type="ORF">IHE55_16145</name>
</gene>
<dbReference type="Proteomes" id="UP000807371">
    <property type="component" value="Unassembled WGS sequence"/>
</dbReference>
<sequence length="178" mass="18763">MRVVVITGAPGVGKTRLGHQLVARYGVPAAAVDCDPVVYPWDGNESLYALMAATVRASLPVYRDWGARVVVLSGVVLAGRAYEPLHRVFADLGADPVYYGLRAAPEALAARISGDPGGEHFVEGRLAERHLDEEVPGVPGIRLIDTTELTLAAATDAVAAAEFADLGPGWLPDPRVIS</sequence>
<accession>A8R0J0</accession>
<dbReference type="EMBL" id="AB303063">
    <property type="protein sequence ID" value="BAF92589.1"/>
    <property type="molecule type" value="Genomic_DNA"/>
</dbReference>
<dbReference type="InterPro" id="IPR027417">
    <property type="entry name" value="P-loop_NTPase"/>
</dbReference>
<protein>
    <submittedName>
        <fullName evidence="1">Putative glucokinase</fullName>
    </submittedName>
    <submittedName>
        <fullName evidence="2">Uncharacterized protein pctG</fullName>
    </submittedName>
</protein>
<keyword evidence="1" id="KW-0808">Transferase</keyword>
<dbReference type="GO" id="GO:0016301">
    <property type="term" value="F:kinase activity"/>
    <property type="evidence" value="ECO:0007669"/>
    <property type="project" value="UniProtKB-KW"/>
</dbReference>
<name>A8R0J0_9ACTN</name>
<keyword evidence="4" id="KW-1185">Reference proteome</keyword>
<dbReference type="EMBL" id="FJ392609">
    <property type="protein sequence ID" value="ACJ24863.1"/>
    <property type="molecule type" value="Genomic_DNA"/>
</dbReference>
<reference evidence="2" key="1">
    <citation type="journal article" date="2007" name="J. Antibiot.">
        <title>Cloning of the pactamycin biosynthetic gene cluster and characterization of a crucial glycosyltransferase prior to a unique cyclopentane ring formation.</title>
        <authorList>
            <person name="Kudo F."/>
            <person name="Kasama Y."/>
            <person name="Hirayama T."/>
            <person name="Eguchi T."/>
        </authorList>
    </citation>
    <scope>NUCLEOTIDE SEQUENCE</scope>
    <source>
        <strain evidence="2">NBRC 13433</strain>
    </source>
</reference>